<feature type="non-terminal residue" evidence="1">
    <location>
        <position position="1"/>
    </location>
</feature>
<dbReference type="Gene3D" id="2.180.10.10">
    <property type="entry name" value="RHS repeat-associated core"/>
    <property type="match status" value="1"/>
</dbReference>
<protein>
    <submittedName>
        <fullName evidence="1">RHS repeat protein</fullName>
    </submittedName>
</protein>
<dbReference type="InterPro" id="IPR022385">
    <property type="entry name" value="Rhs_assc_core"/>
</dbReference>
<dbReference type="EMBL" id="VCDP01000131">
    <property type="protein sequence ID" value="MDX8001100.1"/>
    <property type="molecule type" value="Genomic_DNA"/>
</dbReference>
<dbReference type="RefSeq" id="WP_319927796.1">
    <property type="nucleotide sequence ID" value="NZ_VCDP01000131.1"/>
</dbReference>
<evidence type="ECO:0000313" key="1">
    <source>
        <dbReference type="EMBL" id="MDX8001100.1"/>
    </source>
</evidence>
<dbReference type="PANTHER" id="PTHR32305">
    <property type="match status" value="1"/>
</dbReference>
<keyword evidence="2" id="KW-1185">Reference proteome</keyword>
<gene>
    <name evidence="1" type="ORF">FE394_18370</name>
</gene>
<dbReference type="NCBIfam" id="TIGR03696">
    <property type="entry name" value="Rhs_assc_core"/>
    <property type="match status" value="1"/>
</dbReference>
<dbReference type="InterPro" id="IPR041508">
    <property type="entry name" value="TcC-like_repeat"/>
</dbReference>
<organism evidence="1 2">
    <name type="scientific">Xenorhabdus littoralis</name>
    <dbReference type="NCBI Taxonomy" id="2582835"/>
    <lineage>
        <taxon>Bacteria</taxon>
        <taxon>Pseudomonadati</taxon>
        <taxon>Pseudomonadota</taxon>
        <taxon>Gammaproteobacteria</taxon>
        <taxon>Enterobacterales</taxon>
        <taxon>Morganellaceae</taxon>
        <taxon>Xenorhabdus</taxon>
    </lineage>
</organism>
<dbReference type="Proteomes" id="UP001271640">
    <property type="component" value="Unassembled WGS sequence"/>
</dbReference>
<proteinExistence type="predicted"/>
<reference evidence="2" key="1">
    <citation type="journal article" date="2024" name="Toxins">
        <title>Genome Sequence Analysis of Native Xenorhabdus Strains Isolated from Entomopathogenic Nematodes in Argentina.</title>
        <authorList>
            <person name="Palma L."/>
            <person name="Frizzo L."/>
            <person name="Kaiser S."/>
            <person name="Berry C."/>
            <person name="Caballero P."/>
            <person name="Bode H.B."/>
            <person name="Del Valle E.E."/>
        </authorList>
    </citation>
    <scope>NUCLEOTIDE SEQUENCE [LARGE SCALE GENOMIC DNA]</scope>
    <source>
        <strain evidence="2">Reich</strain>
    </source>
</reference>
<dbReference type="InterPro" id="IPR050708">
    <property type="entry name" value="T6SS_VgrG/RHS"/>
</dbReference>
<dbReference type="PANTHER" id="PTHR32305:SF15">
    <property type="entry name" value="PROTEIN RHSA-RELATED"/>
    <property type="match status" value="1"/>
</dbReference>
<evidence type="ECO:0000313" key="2">
    <source>
        <dbReference type="Proteomes" id="UP001271640"/>
    </source>
</evidence>
<comment type="caution">
    <text evidence="1">The sequence shown here is derived from an EMBL/GenBank/DDBJ whole genome shotgun (WGS) entry which is preliminary data.</text>
</comment>
<dbReference type="Pfam" id="PF18807">
    <property type="entry name" value="TTc_toxin_rep"/>
    <property type="match status" value="1"/>
</dbReference>
<accession>A0ABU4SRF6</accession>
<name>A0ABU4SRF6_9GAMM</name>
<sequence length="737" mass="82136">LSGVPLSVTRRLLKDADNTGTVADWQGKDTSDWSALLDTETHTTLTTADATGAVLTTTDAVGNLQRVAYDVAGLLKGSWLTVKNGQEQVIVKSLTYSAAGQKLSEEHGNGVMTTYTYEPETQRLTGIKTERPSGHAAGTRIMQDLRYKYDPVGNVLSVRNDAEETRFWRNQKVVPENTYTYDSLYQLVSATGREMANLAQQNSALPSTMIPFPSDDSIFTAYTRAYTYDTGGNLTQIRHSAPATGNNYTTRITVSDRSNRAVLSSLTEDATKVDTLFTAGGHQNQLQPGQNLLWTPRGELLKVALVIREGQPSDNEIYRYDAASQRVIKTTTQLTGGSMQTQSTLYLSGLELRTTTNGETEKEKLHVITVGEARRSQVRILHWENGKPSEININDQIRYSYDNLIGSSGLEVDGSGNVISQEEYYPYGGTAVWMARNQTEADYKTLRYSGKERDVTGLYYYGYRYYQPWAGRWLSADPAGTVDGLNLFRMVSNNPISFFDTDGRVKKSAEEVYGEYQAEHSSEDREFPFRMMTGITDNKLSFSSKQASPQSMGKIQDVKFTLRHYTSTKESTPPFTEISTNMDLVKKGVKTLKRSSESNTNDDDWNRLGNTAFTFFLLAIDGEVSDRKFLSNTTHYAEYDLSNTTELNELFGEGTEFFASPDLLHHKDLSAVKAVKGKLTDLKSLLIAASSIPAVQITSLKSNPKELLRKIDEKFGNSLEIKIPGNVKVKKWNSKNK</sequence>